<feature type="compositionally biased region" description="Pro residues" evidence="1">
    <location>
        <begin position="33"/>
        <end position="44"/>
    </location>
</feature>
<feature type="region of interest" description="Disordered" evidence="1">
    <location>
        <begin position="1"/>
        <end position="226"/>
    </location>
</feature>
<comment type="caution">
    <text evidence="2">The sequence shown here is derived from an EMBL/GenBank/DDBJ whole genome shotgun (WGS) entry which is preliminary data.</text>
</comment>
<organism evidence="2 3">
    <name type="scientific">Lasiosphaeris hirsuta</name>
    <dbReference type="NCBI Taxonomy" id="260670"/>
    <lineage>
        <taxon>Eukaryota</taxon>
        <taxon>Fungi</taxon>
        <taxon>Dikarya</taxon>
        <taxon>Ascomycota</taxon>
        <taxon>Pezizomycotina</taxon>
        <taxon>Sordariomycetes</taxon>
        <taxon>Sordariomycetidae</taxon>
        <taxon>Sordariales</taxon>
        <taxon>Lasiosphaeriaceae</taxon>
        <taxon>Lasiosphaeris</taxon>
    </lineage>
</organism>
<dbReference type="AlphaFoldDB" id="A0AA40BA96"/>
<evidence type="ECO:0000313" key="3">
    <source>
        <dbReference type="Proteomes" id="UP001172102"/>
    </source>
</evidence>
<feature type="compositionally biased region" description="Polar residues" evidence="1">
    <location>
        <begin position="133"/>
        <end position="148"/>
    </location>
</feature>
<protein>
    <submittedName>
        <fullName evidence="2">Uncharacterized protein</fullName>
    </submittedName>
</protein>
<dbReference type="Proteomes" id="UP001172102">
    <property type="component" value="Unassembled WGS sequence"/>
</dbReference>
<dbReference type="EMBL" id="JAUKUA010000001">
    <property type="protein sequence ID" value="KAK0730451.1"/>
    <property type="molecule type" value="Genomic_DNA"/>
</dbReference>
<keyword evidence="3" id="KW-1185">Reference proteome</keyword>
<accession>A0AA40BA96</accession>
<reference evidence="2" key="1">
    <citation type="submission" date="2023-06" db="EMBL/GenBank/DDBJ databases">
        <title>Genome-scale phylogeny and comparative genomics of the fungal order Sordariales.</title>
        <authorList>
            <consortium name="Lawrence Berkeley National Laboratory"/>
            <person name="Hensen N."/>
            <person name="Bonometti L."/>
            <person name="Westerberg I."/>
            <person name="Brannstrom I.O."/>
            <person name="Guillou S."/>
            <person name="Cros-Aarteil S."/>
            <person name="Calhoun S."/>
            <person name="Haridas S."/>
            <person name="Kuo A."/>
            <person name="Mondo S."/>
            <person name="Pangilinan J."/>
            <person name="Riley R."/>
            <person name="Labutti K."/>
            <person name="Andreopoulos B."/>
            <person name="Lipzen A."/>
            <person name="Chen C."/>
            <person name="Yanf M."/>
            <person name="Daum C."/>
            <person name="Ng V."/>
            <person name="Clum A."/>
            <person name="Steindorff A."/>
            <person name="Ohm R."/>
            <person name="Martin F."/>
            <person name="Silar P."/>
            <person name="Natvig D."/>
            <person name="Lalanne C."/>
            <person name="Gautier V."/>
            <person name="Ament-Velasquez S.L."/>
            <person name="Kruys A."/>
            <person name="Hutchinson M.I."/>
            <person name="Powell A.J."/>
            <person name="Barry K."/>
            <person name="Miller A.N."/>
            <person name="Grigoriev I.V."/>
            <person name="Debuchy R."/>
            <person name="Gladieux P."/>
            <person name="Thoren M.H."/>
            <person name="Johannesson H."/>
        </authorList>
    </citation>
    <scope>NUCLEOTIDE SEQUENCE</scope>
    <source>
        <strain evidence="2">SMH4607-1</strain>
    </source>
</reference>
<proteinExistence type="predicted"/>
<evidence type="ECO:0000256" key="1">
    <source>
        <dbReference type="SAM" id="MobiDB-lite"/>
    </source>
</evidence>
<gene>
    <name evidence="2" type="ORF">B0H67DRAFT_33436</name>
</gene>
<name>A0AA40BA96_9PEZI</name>
<evidence type="ECO:0000313" key="2">
    <source>
        <dbReference type="EMBL" id="KAK0730451.1"/>
    </source>
</evidence>
<sequence>MTLKKHKTHRPVRGEPRGQPGGGNDHRGRDNGSPPPPFFTPLPDPRFGHPRIIPVSHPDGGPGDFDYPEERPNYILSGEPPQEDSPGSRNPESHCHLYPNNGFLAPGGNASPEYQNRELQSPFYHPDVPVESYVQSEPLTPDNSADAETSQEPEEFAPQTSGQDQQHEHDSSYDQDNDAGVYGSTCSYGDNTGGDASGPYIPNHASAAEDQDGSDSASYTAAEAGSSYTAGPGYAEDFEPQHSQQVFLQLRHAGRGYLAVPACWDPAVRTLVIGSGFVSWLGFRERDRVTLPREVSLPISNGIALTGSSIDLSWRKVDDLDKVLAEGIDTFYIVRRLVGYPVYVPRAF</sequence>
<feature type="compositionally biased region" description="Basic residues" evidence="1">
    <location>
        <begin position="1"/>
        <end position="11"/>
    </location>
</feature>